<feature type="domain" description="Ketopantoate reductase N-terminal" evidence="5">
    <location>
        <begin position="7"/>
        <end position="158"/>
    </location>
</feature>
<protein>
    <recommendedName>
        <fullName evidence="4">2-dehydropantoate 2-reductase</fullName>
        <ecNumber evidence="4">1.1.1.169</ecNumber>
    </recommendedName>
    <alternativeName>
        <fullName evidence="4">Ketopantoate reductase</fullName>
    </alternativeName>
</protein>
<dbReference type="InterPro" id="IPR008927">
    <property type="entry name" value="6-PGluconate_DH-like_C_sf"/>
</dbReference>
<evidence type="ECO:0000313" key="7">
    <source>
        <dbReference type="EMBL" id="QDY67298.1"/>
    </source>
</evidence>
<dbReference type="InterPro" id="IPR013752">
    <property type="entry name" value="KPA_reductase"/>
</dbReference>
<dbReference type="SUPFAM" id="SSF48179">
    <property type="entry name" value="6-phosphogluconate dehydrogenase C-terminal domain-like"/>
    <property type="match status" value="1"/>
</dbReference>
<dbReference type="InterPro" id="IPR013332">
    <property type="entry name" value="KPR_N"/>
</dbReference>
<comment type="pathway">
    <text evidence="4">Cofactor biosynthesis; (R)-pantothenate biosynthesis; (R)-pantoate from 3-methyl-2-oxobutanoate: step 2/2.</text>
</comment>
<dbReference type="InterPro" id="IPR036291">
    <property type="entry name" value="NAD(P)-bd_dom_sf"/>
</dbReference>
<dbReference type="InterPro" id="IPR003710">
    <property type="entry name" value="ApbA"/>
</dbReference>
<proteinExistence type="inferred from homology"/>
<evidence type="ECO:0000259" key="5">
    <source>
        <dbReference type="Pfam" id="PF02558"/>
    </source>
</evidence>
<dbReference type="InterPro" id="IPR013328">
    <property type="entry name" value="6PGD_dom2"/>
</dbReference>
<evidence type="ECO:0000313" key="8">
    <source>
        <dbReference type="Proteomes" id="UP000320717"/>
    </source>
</evidence>
<dbReference type="Gene3D" id="3.40.50.720">
    <property type="entry name" value="NAD(P)-binding Rossmann-like Domain"/>
    <property type="match status" value="1"/>
</dbReference>
<dbReference type="EMBL" id="CP042260">
    <property type="protein sequence ID" value="QDY67298.1"/>
    <property type="molecule type" value="Genomic_DNA"/>
</dbReference>
<dbReference type="Proteomes" id="UP000320717">
    <property type="component" value="Chromosome"/>
</dbReference>
<evidence type="ECO:0000256" key="2">
    <source>
        <dbReference type="ARBA" id="ARBA00022857"/>
    </source>
</evidence>
<organism evidence="7 8">
    <name type="scientific">Glutamicibacter halophytocola</name>
    <dbReference type="NCBI Taxonomy" id="1933880"/>
    <lineage>
        <taxon>Bacteria</taxon>
        <taxon>Bacillati</taxon>
        <taxon>Actinomycetota</taxon>
        <taxon>Actinomycetes</taxon>
        <taxon>Micrococcales</taxon>
        <taxon>Micrococcaceae</taxon>
        <taxon>Glutamicibacter</taxon>
    </lineage>
</organism>
<dbReference type="Pfam" id="PF02558">
    <property type="entry name" value="ApbA"/>
    <property type="match status" value="1"/>
</dbReference>
<evidence type="ECO:0000256" key="1">
    <source>
        <dbReference type="ARBA" id="ARBA00007870"/>
    </source>
</evidence>
<reference evidence="7 8" key="1">
    <citation type="submission" date="2019-07" db="EMBL/GenBank/DDBJ databases">
        <title>Complete Genome Sequence of drought tolerant Plant Growth-Promoting Rhizobacterium Glutamicibacter halophytocola DR408.</title>
        <authorList>
            <person name="Nishu S.D."/>
            <person name="Lee T.K."/>
        </authorList>
    </citation>
    <scope>NUCLEOTIDE SEQUENCE [LARGE SCALE GENOMIC DNA]</scope>
    <source>
        <strain evidence="7 8">DR408</strain>
    </source>
</reference>
<gene>
    <name evidence="7" type="ORF">FQA45_13790</name>
</gene>
<dbReference type="Pfam" id="PF08546">
    <property type="entry name" value="ApbA_C"/>
    <property type="match status" value="1"/>
</dbReference>
<keyword evidence="3 4" id="KW-0560">Oxidoreductase</keyword>
<accession>A0ABX5YC80</accession>
<feature type="domain" description="Ketopantoate reductase C-terminal" evidence="6">
    <location>
        <begin position="184"/>
        <end position="305"/>
    </location>
</feature>
<keyword evidence="8" id="KW-1185">Reference proteome</keyword>
<name>A0ABX5YC80_9MICC</name>
<dbReference type="SUPFAM" id="SSF51735">
    <property type="entry name" value="NAD(P)-binding Rossmann-fold domains"/>
    <property type="match status" value="1"/>
</dbReference>
<evidence type="ECO:0000256" key="4">
    <source>
        <dbReference type="RuleBase" id="RU362068"/>
    </source>
</evidence>
<dbReference type="PANTHER" id="PTHR21708">
    <property type="entry name" value="PROBABLE 2-DEHYDROPANTOATE 2-REDUCTASE"/>
    <property type="match status" value="1"/>
</dbReference>
<dbReference type="PANTHER" id="PTHR21708:SF26">
    <property type="entry name" value="2-DEHYDROPANTOATE 2-REDUCTASE"/>
    <property type="match status" value="1"/>
</dbReference>
<comment type="function">
    <text evidence="4">Catalyzes the NADPH-dependent reduction of ketopantoate into pantoic acid.</text>
</comment>
<evidence type="ECO:0000259" key="6">
    <source>
        <dbReference type="Pfam" id="PF08546"/>
    </source>
</evidence>
<dbReference type="EC" id="1.1.1.169" evidence="4"/>
<sequence>METSMKIGVIGAGGVGAYFAAALARSGVEVHLLATERHIAPIAEHGITVTKGDGTPGFSARVASVSTKAEEIGACDAVILTCKAGQVTEAMDAAHALIGPETAVLPLQNGVTASGRIADSVGPSHALGGVCVIISYLQEPGTVHHVGGQPAIILGEIDGSISPRATQLSEALAAAGVSTSVSSDIVTDMWRKFMLISSYGGVGALCREPVGRTRANPLTRSLVEDSMREVALLAGKVGAKLGEQDIDQMMAQVDAFAPDSTASMQRDLIAGRSSELEEQNGTIVRMAEHHAVAVPIHHTIYRAMALLDGSAM</sequence>
<evidence type="ECO:0000256" key="3">
    <source>
        <dbReference type="ARBA" id="ARBA00023002"/>
    </source>
</evidence>
<keyword evidence="4" id="KW-0566">Pantothenate biosynthesis</keyword>
<dbReference type="InterPro" id="IPR051402">
    <property type="entry name" value="KPR-Related"/>
</dbReference>
<comment type="catalytic activity">
    <reaction evidence="4">
        <text>(R)-pantoate + NADP(+) = 2-dehydropantoate + NADPH + H(+)</text>
        <dbReference type="Rhea" id="RHEA:16233"/>
        <dbReference type="ChEBI" id="CHEBI:11561"/>
        <dbReference type="ChEBI" id="CHEBI:15378"/>
        <dbReference type="ChEBI" id="CHEBI:15980"/>
        <dbReference type="ChEBI" id="CHEBI:57783"/>
        <dbReference type="ChEBI" id="CHEBI:58349"/>
        <dbReference type="EC" id="1.1.1.169"/>
    </reaction>
</comment>
<comment type="similarity">
    <text evidence="1 4">Belongs to the ketopantoate reductase family.</text>
</comment>
<dbReference type="Gene3D" id="1.10.1040.10">
    <property type="entry name" value="N-(1-d-carboxylethyl)-l-norvaline Dehydrogenase, domain 2"/>
    <property type="match status" value="1"/>
</dbReference>
<dbReference type="NCBIfam" id="TIGR00745">
    <property type="entry name" value="apbA_panE"/>
    <property type="match status" value="1"/>
</dbReference>
<keyword evidence="2 4" id="KW-0521">NADP</keyword>